<dbReference type="AlphaFoldDB" id="A0A2N0VLD9"/>
<comment type="caution">
    <text evidence="1">The sequence shown here is derived from an EMBL/GenBank/DDBJ whole genome shotgun (WGS) entry which is preliminary data.</text>
</comment>
<protein>
    <submittedName>
        <fullName evidence="1">Uncharacterized protein</fullName>
    </submittedName>
</protein>
<organism evidence="1 2">
    <name type="scientific">Rhodohalobacter barkolensis</name>
    <dbReference type="NCBI Taxonomy" id="2053187"/>
    <lineage>
        <taxon>Bacteria</taxon>
        <taxon>Pseudomonadati</taxon>
        <taxon>Balneolota</taxon>
        <taxon>Balneolia</taxon>
        <taxon>Balneolales</taxon>
        <taxon>Balneolaceae</taxon>
        <taxon>Rhodohalobacter</taxon>
    </lineage>
</organism>
<reference evidence="1 2" key="1">
    <citation type="submission" date="2017-11" db="EMBL/GenBank/DDBJ databases">
        <title>Rhodohalobacter 15182 sp. nov., isolated from a salt lake.</title>
        <authorList>
            <person name="Han S."/>
        </authorList>
    </citation>
    <scope>NUCLEOTIDE SEQUENCE [LARGE SCALE GENOMIC DNA]</scope>
    <source>
        <strain evidence="1 2">15182</strain>
    </source>
</reference>
<dbReference type="Proteomes" id="UP000233398">
    <property type="component" value="Unassembled WGS sequence"/>
</dbReference>
<sequence>MWGDGGQKRFVKTTSKLLITHKTRTLFGVEIWADSFSTYMLSLQDRISTDLLKAKPDFIHISMLSLLDKIYLQHPIGM</sequence>
<dbReference type="EMBL" id="PISP01000001">
    <property type="protein sequence ID" value="PKD45000.1"/>
    <property type="molecule type" value="Genomic_DNA"/>
</dbReference>
<keyword evidence="2" id="KW-1185">Reference proteome</keyword>
<gene>
    <name evidence="1" type="ORF">CWD77_05965</name>
</gene>
<name>A0A2N0VLD9_9BACT</name>
<evidence type="ECO:0000313" key="1">
    <source>
        <dbReference type="EMBL" id="PKD45000.1"/>
    </source>
</evidence>
<accession>A0A2N0VLD9</accession>
<proteinExistence type="predicted"/>
<evidence type="ECO:0000313" key="2">
    <source>
        <dbReference type="Proteomes" id="UP000233398"/>
    </source>
</evidence>